<dbReference type="Proteomes" id="UP000254875">
    <property type="component" value="Unassembled WGS sequence"/>
</dbReference>
<comment type="caution">
    <text evidence="1">The sequence shown here is derived from an EMBL/GenBank/DDBJ whole genome shotgun (WGS) entry which is preliminary data.</text>
</comment>
<evidence type="ECO:0000313" key="2">
    <source>
        <dbReference type="Proteomes" id="UP000254875"/>
    </source>
</evidence>
<protein>
    <submittedName>
        <fullName evidence="1">Uncharacterized protein</fullName>
    </submittedName>
</protein>
<dbReference type="NCBIfam" id="NF045926">
    <property type="entry name" value="STM2901_fam"/>
    <property type="match status" value="1"/>
</dbReference>
<dbReference type="InterPro" id="IPR058064">
    <property type="entry name" value="STM2901-like"/>
</dbReference>
<keyword evidence="2" id="KW-1185">Reference proteome</keyword>
<organism evidence="1 2">
    <name type="scientific">Paraburkholderia lacunae</name>
    <dbReference type="NCBI Taxonomy" id="2211104"/>
    <lineage>
        <taxon>Bacteria</taxon>
        <taxon>Pseudomonadati</taxon>
        <taxon>Pseudomonadota</taxon>
        <taxon>Betaproteobacteria</taxon>
        <taxon>Burkholderiales</taxon>
        <taxon>Burkholderiaceae</taxon>
        <taxon>Paraburkholderia</taxon>
    </lineage>
</organism>
<dbReference type="InterPro" id="IPR058522">
    <property type="entry name" value="DUF8209"/>
</dbReference>
<sequence length="143" mass="15438">MSNVYSFGIHNGLTPAQLFFLVMLDESAKEIGVEDLASLAAVISGLPLVPTRAKPGGATKGTSVASIVSRTPLPFEICQKILPTLTLASVRNLKIIFTHKIGAFVGRTIPVVGEVLLARDAWIISVNTVHNYNRLVRPEDKVF</sequence>
<dbReference type="OrthoDB" id="8815988at2"/>
<dbReference type="Pfam" id="PF26636">
    <property type="entry name" value="DUF8209"/>
    <property type="match status" value="1"/>
</dbReference>
<proteinExistence type="predicted"/>
<dbReference type="AlphaFoldDB" id="A0A370NGY4"/>
<dbReference type="EMBL" id="QHKS01000001">
    <property type="protein sequence ID" value="RDK04821.1"/>
    <property type="molecule type" value="Genomic_DNA"/>
</dbReference>
<evidence type="ECO:0000313" key="1">
    <source>
        <dbReference type="EMBL" id="RDK04821.1"/>
    </source>
</evidence>
<dbReference type="RefSeq" id="WP_115099240.1">
    <property type="nucleotide sequence ID" value="NZ_QHKS01000001.1"/>
</dbReference>
<name>A0A370NGY4_9BURK</name>
<reference evidence="2" key="1">
    <citation type="submission" date="2018-05" db="EMBL/GenBank/DDBJ databases">
        <authorList>
            <person name="Feng T."/>
        </authorList>
    </citation>
    <scope>NUCLEOTIDE SEQUENCE [LARGE SCALE GENOMIC DNA]</scope>
    <source>
        <strain evidence="2">S27</strain>
    </source>
</reference>
<accession>A0A370NGY4</accession>
<gene>
    <name evidence="1" type="ORF">DLM46_00710</name>
</gene>